<keyword evidence="3" id="KW-1185">Reference proteome</keyword>
<feature type="region of interest" description="Disordered" evidence="1">
    <location>
        <begin position="34"/>
        <end position="64"/>
    </location>
</feature>
<protein>
    <submittedName>
        <fullName evidence="2">Uncharacterized protein</fullName>
    </submittedName>
</protein>
<comment type="caution">
    <text evidence="2">The sequence shown here is derived from an EMBL/GenBank/DDBJ whole genome shotgun (WGS) entry which is preliminary data.</text>
</comment>
<accession>A0A8S1IRE4</accession>
<dbReference type="Proteomes" id="UP000708148">
    <property type="component" value="Unassembled WGS sequence"/>
</dbReference>
<name>A0A8S1IRE4_9CHLO</name>
<feature type="region of interest" description="Disordered" evidence="1">
    <location>
        <begin position="192"/>
        <end position="212"/>
    </location>
</feature>
<dbReference type="AlphaFoldDB" id="A0A8S1IRE4"/>
<organism evidence="2 3">
    <name type="scientific">Ostreobium quekettii</name>
    <dbReference type="NCBI Taxonomy" id="121088"/>
    <lineage>
        <taxon>Eukaryota</taxon>
        <taxon>Viridiplantae</taxon>
        <taxon>Chlorophyta</taxon>
        <taxon>core chlorophytes</taxon>
        <taxon>Ulvophyceae</taxon>
        <taxon>TCBD clade</taxon>
        <taxon>Bryopsidales</taxon>
        <taxon>Ostreobineae</taxon>
        <taxon>Ostreobiaceae</taxon>
        <taxon>Ostreobium</taxon>
    </lineage>
</organism>
<sequence length="212" mass="22216">MAAGDSQHAVRKALALVKNKFDIFCGEDKCRFRPAAGPKAQPASPTGPSARAPGPAGDGSSPDTYEALGSDKALRNLGQIATLGVGGALRRPVKSFQILGVDQSTLAALAASVGHAGATFEEIMAFLGSRHYVAWMTDDDRRLGWTRVTVVMKREDGEGEEEGGSNGRNLNLGGLGKGKAFIRPQKLREVVSEPVGGGPDARVFSNRANTIS</sequence>
<proteinExistence type="predicted"/>
<dbReference type="EMBL" id="CAJHUC010000551">
    <property type="protein sequence ID" value="CAD7696823.1"/>
    <property type="molecule type" value="Genomic_DNA"/>
</dbReference>
<reference evidence="2" key="1">
    <citation type="submission" date="2020-12" db="EMBL/GenBank/DDBJ databases">
        <authorList>
            <person name="Iha C."/>
        </authorList>
    </citation>
    <scope>NUCLEOTIDE SEQUENCE</scope>
</reference>
<evidence type="ECO:0000313" key="3">
    <source>
        <dbReference type="Proteomes" id="UP000708148"/>
    </source>
</evidence>
<evidence type="ECO:0000256" key="1">
    <source>
        <dbReference type="SAM" id="MobiDB-lite"/>
    </source>
</evidence>
<evidence type="ECO:0000313" key="2">
    <source>
        <dbReference type="EMBL" id="CAD7696823.1"/>
    </source>
</evidence>
<gene>
    <name evidence="2" type="ORF">OSTQU699_LOCUS2184</name>
</gene>